<dbReference type="AlphaFoldDB" id="A0A2Y9C2K0"/>
<organism evidence="3 5">
    <name type="scientific">Jannaschia seohaensis</name>
    <dbReference type="NCBI Taxonomy" id="475081"/>
    <lineage>
        <taxon>Bacteria</taxon>
        <taxon>Pseudomonadati</taxon>
        <taxon>Pseudomonadota</taxon>
        <taxon>Alphaproteobacteria</taxon>
        <taxon>Rhodobacterales</taxon>
        <taxon>Roseobacteraceae</taxon>
        <taxon>Jannaschia</taxon>
    </lineage>
</organism>
<keyword evidence="3" id="KW-0378">Hydrolase</keyword>
<dbReference type="Proteomes" id="UP000251571">
    <property type="component" value="Unassembled WGS sequence"/>
</dbReference>
<feature type="domain" description="CN hydrolase" evidence="1">
    <location>
        <begin position="1"/>
        <end position="256"/>
    </location>
</feature>
<dbReference type="EMBL" id="UETC01000011">
    <property type="protein sequence ID" value="SSA49852.1"/>
    <property type="molecule type" value="Genomic_DNA"/>
</dbReference>
<dbReference type="SUPFAM" id="SSF56317">
    <property type="entry name" value="Carbon-nitrogen hydrolase"/>
    <property type="match status" value="1"/>
</dbReference>
<dbReference type="Gene3D" id="3.60.110.10">
    <property type="entry name" value="Carbon-nitrogen hydrolase"/>
    <property type="match status" value="1"/>
</dbReference>
<dbReference type="InterPro" id="IPR036526">
    <property type="entry name" value="C-N_Hydrolase_sf"/>
</dbReference>
<evidence type="ECO:0000313" key="4">
    <source>
        <dbReference type="Proteomes" id="UP000245839"/>
    </source>
</evidence>
<gene>
    <name evidence="2" type="ORF">BCF38_11119</name>
    <name evidence="3" type="ORF">SAMN05421539_11119</name>
</gene>
<dbReference type="RefSeq" id="WP_109565613.1">
    <property type="nucleotide sequence ID" value="NZ_QGDJ01000011.1"/>
</dbReference>
<dbReference type="PANTHER" id="PTHR23088:SF50">
    <property type="entry name" value="HYDROLASE YHCX"/>
    <property type="match status" value="1"/>
</dbReference>
<reference evidence="3 5" key="1">
    <citation type="submission" date="2016-10" db="EMBL/GenBank/DDBJ databases">
        <authorList>
            <person name="Cai Z."/>
        </authorList>
    </citation>
    <scope>NUCLEOTIDE SEQUENCE [LARGE SCALE GENOMIC DNA]</scope>
    <source>
        <strain evidence="3 5">DSM 25227</strain>
    </source>
</reference>
<evidence type="ECO:0000313" key="2">
    <source>
        <dbReference type="EMBL" id="PWJ15003.1"/>
    </source>
</evidence>
<evidence type="ECO:0000259" key="1">
    <source>
        <dbReference type="PROSITE" id="PS50263"/>
    </source>
</evidence>
<dbReference type="InterPro" id="IPR003010">
    <property type="entry name" value="C-N_Hydrolase"/>
</dbReference>
<evidence type="ECO:0000313" key="3">
    <source>
        <dbReference type="EMBL" id="SSA49852.1"/>
    </source>
</evidence>
<protein>
    <submittedName>
        <fullName evidence="3">Predicted amidohydrolase</fullName>
    </submittedName>
    <submittedName>
        <fullName evidence="2">Putative amidohydrolase</fullName>
    </submittedName>
</protein>
<evidence type="ECO:0000313" key="5">
    <source>
        <dbReference type="Proteomes" id="UP000251571"/>
    </source>
</evidence>
<dbReference type="Proteomes" id="UP000245839">
    <property type="component" value="Unassembled WGS sequence"/>
</dbReference>
<dbReference type="PANTHER" id="PTHR23088">
    <property type="entry name" value="NITRILASE-RELATED"/>
    <property type="match status" value="1"/>
</dbReference>
<sequence>MRVAAAAYPMDPVTSFDAWAAKAAAWVEDARADLLVFPEYGAMELAHLDGAATAADLEASLHAAARHGPAAQEVWADLARRHACHILAPSGPWDAGGPRPVNRAWLHGPQGTLGYQDKQIMTLFERDWDLRPGDPLRTFRLGPFTVGVLICYDAEFAALGEALITAGVDLLLVPSCTDAASGWARVRVGAMARALEGQCVAVHAPTVGACPWSPAVDENHGRAALYAPPDLGFPATGVVVEGAWDAPGWVRAKVDPGAVARLRNSGAVRGHAHRAEAAAAVRRIRP</sequence>
<reference evidence="2 4" key="2">
    <citation type="submission" date="2018-03" db="EMBL/GenBank/DDBJ databases">
        <title>Genomic Encyclopedia of Archaeal and Bacterial Type Strains, Phase II (KMG-II): from individual species to whole genera.</title>
        <authorList>
            <person name="Goeker M."/>
        </authorList>
    </citation>
    <scope>NUCLEOTIDE SEQUENCE [LARGE SCALE GENOMIC DNA]</scope>
    <source>
        <strain evidence="2 4">DSM 25227</strain>
    </source>
</reference>
<dbReference type="PROSITE" id="PS50263">
    <property type="entry name" value="CN_HYDROLASE"/>
    <property type="match status" value="1"/>
</dbReference>
<dbReference type="Pfam" id="PF00795">
    <property type="entry name" value="CN_hydrolase"/>
    <property type="match status" value="1"/>
</dbReference>
<keyword evidence="4" id="KW-1185">Reference proteome</keyword>
<dbReference type="OrthoDB" id="9811121at2"/>
<dbReference type="CDD" id="cd07574">
    <property type="entry name" value="nitrilase_Rim1_like"/>
    <property type="match status" value="1"/>
</dbReference>
<proteinExistence type="predicted"/>
<dbReference type="EMBL" id="QGDJ01000011">
    <property type="protein sequence ID" value="PWJ15003.1"/>
    <property type="molecule type" value="Genomic_DNA"/>
</dbReference>
<name>A0A2Y9C2K0_9RHOB</name>
<accession>A0A2Y9C2K0</accession>
<dbReference type="GO" id="GO:0016787">
    <property type="term" value="F:hydrolase activity"/>
    <property type="evidence" value="ECO:0007669"/>
    <property type="project" value="UniProtKB-KW"/>
</dbReference>